<dbReference type="Proteomes" id="UP000326994">
    <property type="component" value="Unassembled WGS sequence"/>
</dbReference>
<organism evidence="1 2">
    <name type="scientific">Patiriisocius marinistellae</name>
    <dbReference type="NCBI Taxonomy" id="2494560"/>
    <lineage>
        <taxon>Bacteria</taxon>
        <taxon>Pseudomonadati</taxon>
        <taxon>Bacteroidota</taxon>
        <taxon>Flavobacteriia</taxon>
        <taxon>Flavobacteriales</taxon>
        <taxon>Flavobacteriaceae</taxon>
        <taxon>Patiriisocius</taxon>
    </lineage>
</organism>
<evidence type="ECO:0000313" key="2">
    <source>
        <dbReference type="Proteomes" id="UP000326994"/>
    </source>
</evidence>
<dbReference type="OrthoDB" id="9805877at2"/>
<evidence type="ECO:0008006" key="3">
    <source>
        <dbReference type="Google" id="ProtNLM"/>
    </source>
</evidence>
<protein>
    <recommendedName>
        <fullName evidence="3">Polysaccharide deacetylase</fullName>
    </recommendedName>
</protein>
<accession>A0A5J4G425</accession>
<name>A0A5J4G425_9FLAO</name>
<comment type="caution">
    <text evidence="1">The sequence shown here is derived from an EMBL/GenBank/DDBJ whole genome shotgun (WGS) entry which is preliminary data.</text>
</comment>
<sequence>MQNKIEFLLEKLKKKREWHDKPVFCFTSDIDWASEAVMEEYFNILNPHNLKPTLFVTHESKLIEQNFKAGKLDRGIHPNFLANSSHGENFQEIIETVMRFAPEAKGFRSHRLFDVTDITHMLKDKFGFNYNSNLGTIMKTESYPIIHESGLLHYPIFFEDGTHLYNKLNLDFKVYEEQFRTPGIKIISYHPMNFVFNSPNMPFMRNIKDSLSREEYNNISAETIEKMKNTTEKGIGDTILDIVSFVKENNYSIMSLDEIYNETIR</sequence>
<dbReference type="RefSeq" id="WP_151895127.1">
    <property type="nucleotide sequence ID" value="NZ_BKCF01000006.1"/>
</dbReference>
<evidence type="ECO:0000313" key="1">
    <source>
        <dbReference type="EMBL" id="GEQ87211.1"/>
    </source>
</evidence>
<dbReference type="Gene3D" id="3.20.20.370">
    <property type="entry name" value="Glycoside hydrolase/deacetylase"/>
    <property type="match status" value="1"/>
</dbReference>
<dbReference type="EMBL" id="BKCF01000006">
    <property type="protein sequence ID" value="GEQ87211.1"/>
    <property type="molecule type" value="Genomic_DNA"/>
</dbReference>
<keyword evidence="2" id="KW-1185">Reference proteome</keyword>
<reference evidence="1 2" key="1">
    <citation type="submission" date="2019-08" db="EMBL/GenBank/DDBJ databases">
        <title>Ulvibacter marinistellae sp. nov., isolated from a starfish, Patiria pectinifera.</title>
        <authorList>
            <person name="Kawano K."/>
            <person name="Ushijima N."/>
            <person name="Kihara M."/>
            <person name="Itoh H."/>
        </authorList>
    </citation>
    <scope>NUCLEOTIDE SEQUENCE [LARGE SCALE GENOMIC DNA]</scope>
    <source>
        <strain evidence="1 2">KK4</strain>
    </source>
</reference>
<proteinExistence type="predicted"/>
<gene>
    <name evidence="1" type="ORF">ULMS_27190</name>
</gene>
<dbReference type="Pfam" id="PF22537">
    <property type="entry name" value="WbmS-like"/>
    <property type="match status" value="1"/>
</dbReference>
<dbReference type="InterPro" id="IPR054492">
    <property type="entry name" value="WbmS-like"/>
</dbReference>
<dbReference type="AlphaFoldDB" id="A0A5J4G425"/>